<comment type="pathway">
    <text evidence="2">Protein modification; protein ubiquitination.</text>
</comment>
<evidence type="ECO:0000256" key="3">
    <source>
        <dbReference type="ARBA" id="ARBA00012485"/>
    </source>
</evidence>
<evidence type="ECO:0000259" key="8">
    <source>
        <dbReference type="PROSITE" id="PS50237"/>
    </source>
</evidence>
<dbReference type="PANTHER" id="PTHR11254:SF440">
    <property type="entry name" value="E3 UBIQUITIN-PROTEIN LIGASE NEDD-4"/>
    <property type="match status" value="1"/>
</dbReference>
<dbReference type="Gene3D" id="3.90.1750.10">
    <property type="entry name" value="Hect, E3 ligase catalytic domains"/>
    <property type="match status" value="1"/>
</dbReference>
<evidence type="ECO:0000256" key="5">
    <source>
        <dbReference type="ARBA" id="ARBA00022786"/>
    </source>
</evidence>
<dbReference type="PROSITE" id="PS50237">
    <property type="entry name" value="HECT"/>
    <property type="match status" value="2"/>
</dbReference>
<dbReference type="AlphaFoldDB" id="A0A2B4SSG5"/>
<gene>
    <name evidence="9" type="primary">hulA</name>
    <name evidence="9" type="ORF">AWC38_SpisGene3836</name>
</gene>
<dbReference type="Proteomes" id="UP000225706">
    <property type="component" value="Unassembled WGS sequence"/>
</dbReference>
<feature type="compositionally biased region" description="Low complexity" evidence="7">
    <location>
        <begin position="30"/>
        <end position="41"/>
    </location>
</feature>
<dbReference type="InterPro" id="IPR050409">
    <property type="entry name" value="E3_ubiq-protein_ligase"/>
</dbReference>
<dbReference type="PANTHER" id="PTHR11254">
    <property type="entry name" value="HECT DOMAIN UBIQUITIN-PROTEIN LIGASE"/>
    <property type="match status" value="1"/>
</dbReference>
<reference evidence="10" key="1">
    <citation type="journal article" date="2017" name="bioRxiv">
        <title>Comparative analysis of the genomes of Stylophora pistillata and Acropora digitifera provides evidence for extensive differences between species of corals.</title>
        <authorList>
            <person name="Voolstra C.R."/>
            <person name="Li Y."/>
            <person name="Liew Y.J."/>
            <person name="Baumgarten S."/>
            <person name="Zoccola D."/>
            <person name="Flot J.-F."/>
            <person name="Tambutte S."/>
            <person name="Allemand D."/>
            <person name="Aranda M."/>
        </authorList>
    </citation>
    <scope>NUCLEOTIDE SEQUENCE [LARGE SCALE GENOMIC DNA]</scope>
</reference>
<dbReference type="Pfam" id="PF00632">
    <property type="entry name" value="HECT"/>
    <property type="match status" value="1"/>
</dbReference>
<accession>A0A2B4SSG5</accession>
<evidence type="ECO:0000313" key="10">
    <source>
        <dbReference type="Proteomes" id="UP000225706"/>
    </source>
</evidence>
<proteinExistence type="predicted"/>
<feature type="domain" description="HECT" evidence="8">
    <location>
        <begin position="588"/>
        <end position="632"/>
    </location>
</feature>
<evidence type="ECO:0000256" key="2">
    <source>
        <dbReference type="ARBA" id="ARBA00004906"/>
    </source>
</evidence>
<dbReference type="InterPro" id="IPR035983">
    <property type="entry name" value="Hect_E3_ubiquitin_ligase"/>
</dbReference>
<evidence type="ECO:0000256" key="4">
    <source>
        <dbReference type="ARBA" id="ARBA00022679"/>
    </source>
</evidence>
<evidence type="ECO:0000256" key="7">
    <source>
        <dbReference type="SAM" id="MobiDB-lite"/>
    </source>
</evidence>
<evidence type="ECO:0000256" key="1">
    <source>
        <dbReference type="ARBA" id="ARBA00000885"/>
    </source>
</evidence>
<dbReference type="EC" id="2.3.2.26" evidence="3"/>
<dbReference type="GO" id="GO:0016567">
    <property type="term" value="P:protein ubiquitination"/>
    <property type="evidence" value="ECO:0007669"/>
    <property type="project" value="TreeGrafter"/>
</dbReference>
<dbReference type="GO" id="GO:0006511">
    <property type="term" value="P:ubiquitin-dependent protein catabolic process"/>
    <property type="evidence" value="ECO:0007669"/>
    <property type="project" value="TreeGrafter"/>
</dbReference>
<name>A0A2B4SSG5_STYPI</name>
<dbReference type="Gene3D" id="3.30.2410.10">
    <property type="entry name" value="Hect, E3 ligase catalytic domain"/>
    <property type="match status" value="1"/>
</dbReference>
<evidence type="ECO:0000313" key="9">
    <source>
        <dbReference type="EMBL" id="PFX31325.1"/>
    </source>
</evidence>
<dbReference type="SUPFAM" id="SSF56204">
    <property type="entry name" value="Hect, E3 ligase catalytic domain"/>
    <property type="match status" value="1"/>
</dbReference>
<feature type="domain" description="HECT" evidence="8">
    <location>
        <begin position="411"/>
        <end position="446"/>
    </location>
</feature>
<dbReference type="OrthoDB" id="5988852at2759"/>
<comment type="catalytic activity">
    <reaction evidence="1">
        <text>S-ubiquitinyl-[E2 ubiquitin-conjugating enzyme]-L-cysteine + [acceptor protein]-L-lysine = [E2 ubiquitin-conjugating enzyme]-L-cysteine + N(6)-ubiquitinyl-[acceptor protein]-L-lysine.</text>
        <dbReference type="EC" id="2.3.2.26"/>
    </reaction>
</comment>
<sequence length="662" mass="74083">MDRSSLTKLSSCLGEASELVKKILDDENASSETSRPETSSSGGNRLFSALQRARSMLNSSQSSTSGLGKRLNKRERLRATSTANDQGQRKKAKKEDMKAFEFVLLSLGEEDEDEWTISDDKIMLRGLIQLSPESSEADIRRKLGEVTRVKFPTVTDSDFVFLRAIRRKLSIPVTCDSFAYKQLKVVAGQGSIYVKLKPGFECLLENNDSSYDELLTSYMGKNEQVNYSQSIRVSNSQSTSQVDNSQSACQVDNSQSTRVDNSQSTARLGNSQSTQVYNSQSTSQLDNGQSTRVNNSQSTSQVDKSQSTVVDNSQFTSQVENSQSTQVDNNQPTSQVCPEMDKLAEEAVAYCQENNISNPSEILRVIQNKFVKGRNLEVQRVEEVSEGMTQYILVNRKSILETAFEELKEVALSDLQKTLQVDFYGEEAEDLGGPRKEFFRLVLSEIHAKYFEKGLKDHLAEDYQIVGKILGLSILQNGKLPRFLEEEILEEIFSTSSKPNSAIQHLQNGLKCLGIHQIGCQLPMFLHLLRRNPDHMLTVKQLVHLLKPEFSPEGSNSRSLENKVYAAFVKYMREVASGRRHGLSLSSILTFVTGTDEEPVLGFHIHPSIQFHEVQDSFLPSANTCIGCLRLPRPALNVQLPATEVLFSLYDMAFLNTFFGTK</sequence>
<comment type="caution">
    <text evidence="9">The sequence shown here is derived from an EMBL/GenBank/DDBJ whole genome shotgun (WGS) entry which is preliminary data.</text>
</comment>
<feature type="region of interest" description="Disordered" evidence="7">
    <location>
        <begin position="233"/>
        <end position="335"/>
    </location>
</feature>
<feature type="active site" description="Glycyl thioester intermediate" evidence="6">
    <location>
        <position position="625"/>
    </location>
</feature>
<dbReference type="STRING" id="50429.A0A2B4SSG5"/>
<keyword evidence="4" id="KW-0808">Transferase</keyword>
<keyword evidence="5 6" id="KW-0833">Ubl conjugation pathway</keyword>
<keyword evidence="10" id="KW-1185">Reference proteome</keyword>
<organism evidence="9 10">
    <name type="scientific">Stylophora pistillata</name>
    <name type="common">Smooth cauliflower coral</name>
    <dbReference type="NCBI Taxonomy" id="50429"/>
    <lineage>
        <taxon>Eukaryota</taxon>
        <taxon>Metazoa</taxon>
        <taxon>Cnidaria</taxon>
        <taxon>Anthozoa</taxon>
        <taxon>Hexacorallia</taxon>
        <taxon>Scleractinia</taxon>
        <taxon>Astrocoeniina</taxon>
        <taxon>Pocilloporidae</taxon>
        <taxon>Stylophora</taxon>
    </lineage>
</organism>
<protein>
    <recommendedName>
        <fullName evidence="3">HECT-type E3 ubiquitin transferase</fullName>
        <ecNumber evidence="3">2.3.2.26</ecNumber>
    </recommendedName>
</protein>
<dbReference type="GO" id="GO:0005737">
    <property type="term" value="C:cytoplasm"/>
    <property type="evidence" value="ECO:0007669"/>
    <property type="project" value="TreeGrafter"/>
</dbReference>
<evidence type="ECO:0000256" key="6">
    <source>
        <dbReference type="PROSITE-ProRule" id="PRU00104"/>
    </source>
</evidence>
<dbReference type="SMART" id="SM00119">
    <property type="entry name" value="HECTc"/>
    <property type="match status" value="1"/>
</dbReference>
<dbReference type="InterPro" id="IPR000569">
    <property type="entry name" value="HECT_dom"/>
</dbReference>
<feature type="region of interest" description="Disordered" evidence="7">
    <location>
        <begin position="24"/>
        <end position="92"/>
    </location>
</feature>
<dbReference type="GO" id="GO:0061630">
    <property type="term" value="F:ubiquitin protein ligase activity"/>
    <property type="evidence" value="ECO:0007669"/>
    <property type="project" value="UniProtKB-EC"/>
</dbReference>
<dbReference type="EMBL" id="LSMT01000037">
    <property type="protein sequence ID" value="PFX31325.1"/>
    <property type="molecule type" value="Genomic_DNA"/>
</dbReference>
<comment type="caution">
    <text evidence="6">Lacks conserved residue(s) required for the propagation of feature annotation.</text>
</comment>
<feature type="compositionally biased region" description="Polar residues" evidence="7">
    <location>
        <begin position="56"/>
        <end position="66"/>
    </location>
</feature>